<evidence type="ECO:0000313" key="2">
    <source>
        <dbReference type="Proteomes" id="UP000285961"/>
    </source>
</evidence>
<accession>A0A419F2Q3</accession>
<reference evidence="1 2" key="1">
    <citation type="journal article" date="2017" name="ISME J.">
        <title>Energy and carbon metabolisms in a deep terrestrial subsurface fluid microbial community.</title>
        <authorList>
            <person name="Momper L."/>
            <person name="Jungbluth S.P."/>
            <person name="Lee M.D."/>
            <person name="Amend J.P."/>
        </authorList>
    </citation>
    <scope>NUCLEOTIDE SEQUENCE [LARGE SCALE GENOMIC DNA]</scope>
    <source>
        <strain evidence="1">SURF_17</strain>
    </source>
</reference>
<name>A0A419F2Q3_9BACT</name>
<dbReference type="Proteomes" id="UP000285961">
    <property type="component" value="Unassembled WGS sequence"/>
</dbReference>
<protein>
    <submittedName>
        <fullName evidence="1">Uncharacterized protein</fullName>
    </submittedName>
</protein>
<gene>
    <name evidence="1" type="ORF">C4532_05700</name>
</gene>
<evidence type="ECO:0000313" key="1">
    <source>
        <dbReference type="EMBL" id="RJP72713.1"/>
    </source>
</evidence>
<sequence>MIIRMKKRLHEARTLARIPAVFPDPLPRRLIWAFSILLAVGLLYSSCASAPQYPASPPPLVKTLPVGFEDAFQAARTAMNEDPRIFLHTVDKAGRLVAYERTSGFIFFQHRTVLDLKLEPTSPEETRLTMQMGAEAYELGGLTRSAGWYPSAEVDIFLGEDIMNLIEKKAAK</sequence>
<comment type="caution">
    <text evidence="1">The sequence shown here is derived from an EMBL/GenBank/DDBJ whole genome shotgun (WGS) entry which is preliminary data.</text>
</comment>
<dbReference type="EMBL" id="QZKI01000041">
    <property type="protein sequence ID" value="RJP72713.1"/>
    <property type="molecule type" value="Genomic_DNA"/>
</dbReference>
<proteinExistence type="predicted"/>
<organism evidence="1 2">
    <name type="scientific">Candidatus Abyssobacteria bacterium SURF_17</name>
    <dbReference type="NCBI Taxonomy" id="2093361"/>
    <lineage>
        <taxon>Bacteria</taxon>
        <taxon>Pseudomonadati</taxon>
        <taxon>Candidatus Hydrogenedentota</taxon>
        <taxon>Candidatus Abyssobacteria</taxon>
    </lineage>
</organism>
<dbReference type="AlphaFoldDB" id="A0A419F2Q3"/>